<dbReference type="Gene3D" id="1.10.420.10">
    <property type="entry name" value="Peroxidase, domain 2"/>
    <property type="match status" value="1"/>
</dbReference>
<comment type="subcellular location">
    <subcellularLocation>
        <location evidence="19">Secreted</location>
    </subcellularLocation>
</comment>
<feature type="disulfide bond" evidence="18">
    <location>
        <begin position="42"/>
        <end position="122"/>
    </location>
</feature>
<name>Q5U1P1_ORYSJ</name>
<feature type="active site" description="Proton acceptor" evidence="14">
    <location>
        <position position="73"/>
    </location>
</feature>
<evidence type="ECO:0000256" key="9">
    <source>
        <dbReference type="ARBA" id="ARBA00023004"/>
    </source>
</evidence>
<feature type="binding site" description="axial binding residue" evidence="16">
    <location>
        <position position="198"/>
    </location>
    <ligand>
        <name>heme b</name>
        <dbReference type="ChEBI" id="CHEBI:60344"/>
    </ligand>
    <ligandPart>
        <name>Fe</name>
        <dbReference type="ChEBI" id="CHEBI:18248"/>
    </ligandPart>
</feature>
<feature type="binding site" evidence="16">
    <location>
        <position position="252"/>
    </location>
    <ligand>
        <name>Ca(2+)</name>
        <dbReference type="ChEBI" id="CHEBI:29108"/>
        <label>2</label>
    </ligand>
</feature>
<gene>
    <name evidence="21" type="primary">prx52</name>
</gene>
<dbReference type="GO" id="GO:0020037">
    <property type="term" value="F:heme binding"/>
    <property type="evidence" value="ECO:0007669"/>
    <property type="project" value="UniProtKB-UniRule"/>
</dbReference>
<feature type="binding site" evidence="16">
    <location>
        <position position="249"/>
    </location>
    <ligand>
        <name>Ca(2+)</name>
        <dbReference type="ChEBI" id="CHEBI:29108"/>
        <label>2</label>
    </ligand>
</feature>
<protein>
    <recommendedName>
        <fullName evidence="19">Peroxidase</fullName>
        <ecNumber evidence="19">1.11.1.7</ecNumber>
    </recommendedName>
</protein>
<keyword evidence="4 19" id="KW-0575">Peroxidase</keyword>
<dbReference type="GO" id="GO:0006979">
    <property type="term" value="P:response to oxidative stress"/>
    <property type="evidence" value="ECO:0007669"/>
    <property type="project" value="UniProtKB-UniRule"/>
</dbReference>
<evidence type="ECO:0000259" key="20">
    <source>
        <dbReference type="PROSITE" id="PS50873"/>
    </source>
</evidence>
<proteinExistence type="inferred from homology"/>
<evidence type="ECO:0000256" key="11">
    <source>
        <dbReference type="ARBA" id="ARBA00023180"/>
    </source>
</evidence>
<evidence type="ECO:0000256" key="14">
    <source>
        <dbReference type="PIRSR" id="PIRSR600823-1"/>
    </source>
</evidence>
<evidence type="ECO:0000313" key="21">
    <source>
        <dbReference type="EMBL" id="CAH69294.1"/>
    </source>
</evidence>
<reference evidence="21" key="1">
    <citation type="journal article" date="2004" name="Phytochemistry">
        <title>The class III peroxidase multigenic family in rice and its evolution in land plants.</title>
        <authorList>
            <person name="Passardi F."/>
            <person name="Longet D."/>
            <person name="Penel C."/>
            <person name="Dunand C."/>
        </authorList>
    </citation>
    <scope>NUCLEOTIDE SEQUENCE</scope>
</reference>
<dbReference type="PANTHER" id="PTHR31517">
    <property type="match status" value="1"/>
</dbReference>
<comment type="similarity">
    <text evidence="19">Belongs to the peroxidase family. Classical plant (class III) peroxidase subfamily.</text>
</comment>
<keyword evidence="13 19" id="KW-0376">Hydrogen peroxide</keyword>
<dbReference type="SMR" id="Q5U1P1"/>
<feature type="binding site" evidence="16">
    <location>
        <position position="83"/>
    </location>
    <ligand>
        <name>Ca(2+)</name>
        <dbReference type="ChEBI" id="CHEBI:29108"/>
        <label>1</label>
    </ligand>
</feature>
<dbReference type="PROSITE" id="PS00436">
    <property type="entry name" value="PEROXIDASE_2"/>
    <property type="match status" value="1"/>
</dbReference>
<feature type="binding site" evidence="16">
    <location>
        <position position="81"/>
    </location>
    <ligand>
        <name>Ca(2+)</name>
        <dbReference type="ChEBI" id="CHEBI:29108"/>
        <label>1</label>
    </ligand>
</feature>
<dbReference type="SUPFAM" id="SSF48113">
    <property type="entry name" value="Heme-dependent peroxidases"/>
    <property type="match status" value="1"/>
</dbReference>
<dbReference type="InterPro" id="IPR002016">
    <property type="entry name" value="Haem_peroxidase"/>
</dbReference>
<evidence type="ECO:0000256" key="3">
    <source>
        <dbReference type="ARBA" id="ARBA00022525"/>
    </source>
</evidence>
<evidence type="ECO:0000256" key="1">
    <source>
        <dbReference type="ARBA" id="ARBA00000189"/>
    </source>
</evidence>
<dbReference type="InterPro" id="IPR033905">
    <property type="entry name" value="Secretory_peroxidase"/>
</dbReference>
<feature type="domain" description="Plant heme peroxidase family profile" evidence="20">
    <location>
        <begin position="32"/>
        <end position="329"/>
    </location>
</feature>
<keyword evidence="5 19" id="KW-0349">Heme</keyword>
<keyword evidence="12" id="KW-0873">Pyrrolidone carboxylic acid</keyword>
<evidence type="ECO:0000256" key="4">
    <source>
        <dbReference type="ARBA" id="ARBA00022559"/>
    </source>
</evidence>
<dbReference type="PROSITE" id="PS50873">
    <property type="entry name" value="PEROXIDASE_4"/>
    <property type="match status" value="1"/>
</dbReference>
<comment type="catalytic activity">
    <reaction evidence="1 19">
        <text>2 a phenolic donor + H2O2 = 2 a phenolic radical donor + 2 H2O</text>
        <dbReference type="Rhea" id="RHEA:56136"/>
        <dbReference type="ChEBI" id="CHEBI:15377"/>
        <dbReference type="ChEBI" id="CHEBI:16240"/>
        <dbReference type="ChEBI" id="CHEBI:139520"/>
        <dbReference type="ChEBI" id="CHEBI:139521"/>
        <dbReference type="EC" id="1.11.1.7"/>
    </reaction>
</comment>
<feature type="site" description="Transition state stabilizer" evidence="17">
    <location>
        <position position="69"/>
    </location>
</feature>
<evidence type="ECO:0000256" key="8">
    <source>
        <dbReference type="ARBA" id="ARBA00023002"/>
    </source>
</evidence>
<evidence type="ECO:0000256" key="17">
    <source>
        <dbReference type="PIRSR" id="PIRSR600823-4"/>
    </source>
</evidence>
<keyword evidence="8 19" id="KW-0560">Oxidoreductase</keyword>
<evidence type="ECO:0000256" key="16">
    <source>
        <dbReference type="PIRSR" id="PIRSR600823-3"/>
    </source>
</evidence>
<dbReference type="Gene3D" id="1.10.520.10">
    <property type="match status" value="1"/>
</dbReference>
<dbReference type="GO" id="GO:0005576">
    <property type="term" value="C:extracellular region"/>
    <property type="evidence" value="ECO:0007669"/>
    <property type="project" value="UniProtKB-SubCell"/>
</dbReference>
<evidence type="ECO:0000256" key="13">
    <source>
        <dbReference type="ARBA" id="ARBA00023324"/>
    </source>
</evidence>
<feature type="binding site" evidence="16">
    <location>
        <position position="96"/>
    </location>
    <ligand>
        <name>Ca(2+)</name>
        <dbReference type="ChEBI" id="CHEBI:29108"/>
        <label>1</label>
    </ligand>
</feature>
<evidence type="ECO:0000256" key="19">
    <source>
        <dbReference type="RuleBase" id="RU362060"/>
    </source>
</evidence>
<comment type="function">
    <text evidence="2">Removal of H(2)O(2), oxidation of toxic reductants, biosynthesis and degradation of lignin, suberization, auxin catabolism, response to environmental stresses such as wounding, pathogen attack and oxidative stress. These functions might be dependent on each isozyme/isoform in each plant tissue.</text>
</comment>
<dbReference type="GO" id="GO:0046872">
    <property type="term" value="F:metal ion binding"/>
    <property type="evidence" value="ECO:0007669"/>
    <property type="project" value="UniProtKB-UniRule"/>
</dbReference>
<feature type="binding site" evidence="16">
    <location>
        <position position="79"/>
    </location>
    <ligand>
        <name>Ca(2+)</name>
        <dbReference type="ChEBI" id="CHEBI:29108"/>
        <label>1</label>
    </ligand>
</feature>
<sequence>MGVGGTADEEANRWMLRRAAMENGEDGCRSPSPEVGYYGATCPDADAIVRQVMERRFYNDNTIAPAIIRMLFHDCFVQGCDASLLIVPTPTRPSPERVAIPNQTLRALNIVNAVKSALEAACPGVVSCADALALMARDSFALLGGTAYDVALGRRDALHSNSWEDDLPAPFSSLDDTLRHFAAKGFTADETVLLFGAHTVGAAHCSSFRYRLARPDDGTMDESLRCDMVGVCGLADQPAAADYAMTFLDPVTPFAVDNAYYAQLMSNRSLLQVDQEAATHAATAGYVAYYAANPDAFLQRFSEVMAKLGTVGVLEGDAGEVRTVCTKYNTS</sequence>
<feature type="binding site" evidence="15">
    <location>
        <position position="168"/>
    </location>
    <ligand>
        <name>substrate</name>
    </ligand>
</feature>
<dbReference type="InterPro" id="IPR000823">
    <property type="entry name" value="Peroxidase_pln"/>
</dbReference>
<dbReference type="PRINTS" id="PR00461">
    <property type="entry name" value="PLPEROXIDASE"/>
</dbReference>
<dbReference type="FunFam" id="1.10.520.10:FF:000009">
    <property type="entry name" value="Peroxidase"/>
    <property type="match status" value="1"/>
</dbReference>
<dbReference type="InterPro" id="IPR010255">
    <property type="entry name" value="Haem_peroxidase_sf"/>
</dbReference>
<evidence type="ECO:0000256" key="6">
    <source>
        <dbReference type="ARBA" id="ARBA00022723"/>
    </source>
</evidence>
<dbReference type="AlphaFoldDB" id="Q5U1P1"/>
<keyword evidence="7 16" id="KW-0106">Calcium</keyword>
<comment type="cofactor">
    <cofactor evidence="16 19">
        <name>Ca(2+)</name>
        <dbReference type="ChEBI" id="CHEBI:29108"/>
    </cofactor>
    <text evidence="16 19">Binds 2 calcium ions per subunit.</text>
</comment>
<dbReference type="GO" id="GO:0042744">
    <property type="term" value="P:hydrogen peroxide catabolic process"/>
    <property type="evidence" value="ECO:0007669"/>
    <property type="project" value="UniProtKB-KW"/>
</dbReference>
<keyword evidence="3 19" id="KW-0964">Secreted</keyword>
<dbReference type="EMBL" id="BN000581">
    <property type="protein sequence ID" value="CAH69294.1"/>
    <property type="molecule type" value="Genomic_DNA"/>
</dbReference>
<feature type="binding site" evidence="16">
    <location>
        <position position="199"/>
    </location>
    <ligand>
        <name>Ca(2+)</name>
        <dbReference type="ChEBI" id="CHEBI:29108"/>
        <label>2</label>
    </ligand>
</feature>
<evidence type="ECO:0000256" key="7">
    <source>
        <dbReference type="ARBA" id="ARBA00022837"/>
    </source>
</evidence>
<evidence type="ECO:0000256" key="18">
    <source>
        <dbReference type="PIRSR" id="PIRSR600823-5"/>
    </source>
</evidence>
<evidence type="ECO:0000256" key="12">
    <source>
        <dbReference type="ARBA" id="ARBA00023283"/>
    </source>
</evidence>
<evidence type="ECO:0000256" key="10">
    <source>
        <dbReference type="ARBA" id="ARBA00023157"/>
    </source>
</evidence>
<feature type="binding site" evidence="16">
    <location>
        <position position="257"/>
    </location>
    <ligand>
        <name>Ca(2+)</name>
        <dbReference type="ChEBI" id="CHEBI:29108"/>
        <label>2</label>
    </ligand>
</feature>
<feature type="binding site" evidence="16">
    <location>
        <position position="74"/>
    </location>
    <ligand>
        <name>Ca(2+)</name>
        <dbReference type="ChEBI" id="CHEBI:29108"/>
        <label>1</label>
    </ligand>
</feature>
<feature type="disulfide bond" evidence="18">
    <location>
        <begin position="75"/>
        <end position="80"/>
    </location>
</feature>
<dbReference type="InterPro" id="IPR019794">
    <property type="entry name" value="Peroxidases_AS"/>
</dbReference>
<dbReference type="FunFam" id="1.10.420.10:FF:000001">
    <property type="entry name" value="Peroxidase"/>
    <property type="match status" value="1"/>
</dbReference>
<keyword evidence="10 18" id="KW-1015">Disulfide bond</keyword>
<comment type="cofactor">
    <cofactor evidence="16 19">
        <name>heme b</name>
        <dbReference type="ChEBI" id="CHEBI:60344"/>
    </cofactor>
    <text evidence="16 19">Binds 1 heme b (iron(II)-protoporphyrin IX) group per subunit.</text>
</comment>
<dbReference type="EC" id="1.11.1.7" evidence="19"/>
<dbReference type="Pfam" id="PF00141">
    <property type="entry name" value="peroxidase"/>
    <property type="match status" value="1"/>
</dbReference>
<dbReference type="PANTHER" id="PTHR31517:SF59">
    <property type="entry name" value="PEROXIDASE"/>
    <property type="match status" value="1"/>
</dbReference>
<accession>Q5U1P1</accession>
<feature type="binding site" evidence="16">
    <location>
        <position position="77"/>
    </location>
    <ligand>
        <name>Ca(2+)</name>
        <dbReference type="ChEBI" id="CHEBI:29108"/>
        <label>1</label>
    </ligand>
</feature>
<feature type="disulfide bond" evidence="18">
    <location>
        <begin position="205"/>
        <end position="232"/>
    </location>
</feature>
<feature type="disulfide bond" evidence="18">
    <location>
        <begin position="128"/>
        <end position="325"/>
    </location>
</feature>
<keyword evidence="9 16" id="KW-0408">Iron</keyword>
<evidence type="ECO:0000256" key="15">
    <source>
        <dbReference type="PIRSR" id="PIRSR600823-2"/>
    </source>
</evidence>
<dbReference type="PeroxiBase" id="1062">
    <property type="entry name" value="OsPrx52"/>
</dbReference>
<organism evidence="21">
    <name type="scientific">Oryza sativa subsp. japonica</name>
    <name type="common">Rice</name>
    <dbReference type="NCBI Taxonomy" id="39947"/>
    <lineage>
        <taxon>Eukaryota</taxon>
        <taxon>Viridiplantae</taxon>
        <taxon>Streptophyta</taxon>
        <taxon>Embryophyta</taxon>
        <taxon>Tracheophyta</taxon>
        <taxon>Spermatophyta</taxon>
        <taxon>Magnoliopsida</taxon>
        <taxon>Liliopsida</taxon>
        <taxon>Poales</taxon>
        <taxon>Poaceae</taxon>
        <taxon>BOP clade</taxon>
        <taxon>Oryzoideae</taxon>
        <taxon>Oryzeae</taxon>
        <taxon>Oryzinae</taxon>
        <taxon>Oryza</taxon>
        <taxon>Oryza sativa</taxon>
    </lineage>
</organism>
<evidence type="ECO:0000256" key="5">
    <source>
        <dbReference type="ARBA" id="ARBA00022617"/>
    </source>
</evidence>
<dbReference type="CDD" id="cd00693">
    <property type="entry name" value="secretory_peroxidase"/>
    <property type="match status" value="1"/>
</dbReference>
<keyword evidence="11" id="KW-0325">Glycoprotein</keyword>
<dbReference type="GO" id="GO:0140825">
    <property type="term" value="F:lactoperoxidase activity"/>
    <property type="evidence" value="ECO:0007669"/>
    <property type="project" value="UniProtKB-EC"/>
</dbReference>
<dbReference type="PRINTS" id="PR00458">
    <property type="entry name" value="PEROXIDASE"/>
</dbReference>
<evidence type="ECO:0000256" key="2">
    <source>
        <dbReference type="ARBA" id="ARBA00002322"/>
    </source>
</evidence>
<keyword evidence="6 16" id="KW-0479">Metal-binding</keyword>